<accession>A0A915DZB4</accession>
<sequence>MSSMLSLRSSTFQRYVVLAAGIAGVFGLVVPSISTTSGALTTRRSGYKQKSVKETLIRLLLTSPTLSLLLEDRPIFACCCYSSSSCRKTLKLWFWVAIRLAKTSQFRFRKECAEEGAPIAVLSGDAVPEDPEVITLDDLERIMKII</sequence>
<dbReference type="WBParaSite" id="jg2505">
    <property type="protein sequence ID" value="jg2505"/>
    <property type="gene ID" value="jg2505"/>
</dbReference>
<dbReference type="AlphaFoldDB" id="A0A915DZB4"/>
<protein>
    <submittedName>
        <fullName evidence="2">Uncharacterized protein</fullName>
    </submittedName>
</protein>
<evidence type="ECO:0000313" key="2">
    <source>
        <dbReference type="WBParaSite" id="jg2505"/>
    </source>
</evidence>
<reference evidence="2" key="1">
    <citation type="submission" date="2022-11" db="UniProtKB">
        <authorList>
            <consortium name="WormBaseParasite"/>
        </authorList>
    </citation>
    <scope>IDENTIFICATION</scope>
</reference>
<evidence type="ECO:0000313" key="1">
    <source>
        <dbReference type="Proteomes" id="UP000887574"/>
    </source>
</evidence>
<organism evidence="1 2">
    <name type="scientific">Ditylenchus dipsaci</name>
    <dbReference type="NCBI Taxonomy" id="166011"/>
    <lineage>
        <taxon>Eukaryota</taxon>
        <taxon>Metazoa</taxon>
        <taxon>Ecdysozoa</taxon>
        <taxon>Nematoda</taxon>
        <taxon>Chromadorea</taxon>
        <taxon>Rhabditida</taxon>
        <taxon>Tylenchina</taxon>
        <taxon>Tylenchomorpha</taxon>
        <taxon>Sphaerularioidea</taxon>
        <taxon>Anguinidae</taxon>
        <taxon>Anguininae</taxon>
        <taxon>Ditylenchus</taxon>
    </lineage>
</organism>
<keyword evidence="1" id="KW-1185">Reference proteome</keyword>
<proteinExistence type="predicted"/>
<name>A0A915DZB4_9BILA</name>
<dbReference type="Proteomes" id="UP000887574">
    <property type="component" value="Unplaced"/>
</dbReference>